<accession>A0ABR7DLR2</accession>
<comment type="caution">
    <text evidence="1">The sequence shown here is derived from an EMBL/GenBank/DDBJ whole genome shotgun (WGS) entry which is preliminary data.</text>
</comment>
<sequence>MAIVIKEIIVRTTVERGKTKEPALSAEWREYIRQTVEEQLRAAGRKNRQKGER</sequence>
<evidence type="ECO:0000313" key="1">
    <source>
        <dbReference type="EMBL" id="MBC5632353.1"/>
    </source>
</evidence>
<evidence type="ECO:0008006" key="3">
    <source>
        <dbReference type="Google" id="ProtNLM"/>
    </source>
</evidence>
<organism evidence="1 2">
    <name type="scientific">Parabacteroides hominis</name>
    <dbReference type="NCBI Taxonomy" id="2763057"/>
    <lineage>
        <taxon>Bacteria</taxon>
        <taxon>Pseudomonadati</taxon>
        <taxon>Bacteroidota</taxon>
        <taxon>Bacteroidia</taxon>
        <taxon>Bacteroidales</taxon>
        <taxon>Tannerellaceae</taxon>
        <taxon>Parabacteroides</taxon>
    </lineage>
</organism>
<protein>
    <recommendedName>
        <fullName evidence="3">Prophage protein</fullName>
    </recommendedName>
</protein>
<dbReference type="EMBL" id="JACOOJ010000007">
    <property type="protein sequence ID" value="MBC5632353.1"/>
    <property type="molecule type" value="Genomic_DNA"/>
</dbReference>
<dbReference type="RefSeq" id="WP_186929123.1">
    <property type="nucleotide sequence ID" value="NZ_JACOOJ010000007.1"/>
</dbReference>
<name>A0ABR7DLR2_9BACT</name>
<gene>
    <name evidence="1" type="ORF">H8S65_06165</name>
</gene>
<reference evidence="1 2" key="1">
    <citation type="submission" date="2020-08" db="EMBL/GenBank/DDBJ databases">
        <title>Genome public.</title>
        <authorList>
            <person name="Liu C."/>
            <person name="Sun Q."/>
        </authorList>
    </citation>
    <scope>NUCLEOTIDE SEQUENCE [LARGE SCALE GENOMIC DNA]</scope>
    <source>
        <strain evidence="1 2">NSJ-79</strain>
    </source>
</reference>
<keyword evidence="2" id="KW-1185">Reference proteome</keyword>
<evidence type="ECO:0000313" key="2">
    <source>
        <dbReference type="Proteomes" id="UP000651475"/>
    </source>
</evidence>
<dbReference type="Proteomes" id="UP000651475">
    <property type="component" value="Unassembled WGS sequence"/>
</dbReference>
<proteinExistence type="predicted"/>